<sequence length="104" mass="12451">MVNTVVVAYENYQRQHNTKIAQLTTGALNNSKRRWHEFIVTGFFAKVAINFDLEYKIPLITFRLSSSRDETQPEFFRIFQTKEFQTSYPLENIETIKKNFFLKY</sequence>
<comment type="caution">
    <text evidence="1">The sequence shown here is derived from an EMBL/GenBank/DDBJ whole genome shotgun (WGS) entry which is preliminary data.</text>
</comment>
<proteinExistence type="predicted"/>
<dbReference type="EMBL" id="RCBY01000211">
    <property type="protein sequence ID" value="RQH28422.1"/>
    <property type="molecule type" value="Genomic_DNA"/>
</dbReference>
<protein>
    <submittedName>
        <fullName evidence="1">Uncharacterized protein</fullName>
    </submittedName>
</protein>
<organism evidence="1 2">
    <name type="scientific">Okeania hirsuta</name>
    <dbReference type="NCBI Taxonomy" id="1458930"/>
    <lineage>
        <taxon>Bacteria</taxon>
        <taxon>Bacillati</taxon>
        <taxon>Cyanobacteriota</taxon>
        <taxon>Cyanophyceae</taxon>
        <taxon>Oscillatoriophycideae</taxon>
        <taxon>Oscillatoriales</taxon>
        <taxon>Microcoleaceae</taxon>
        <taxon>Okeania</taxon>
    </lineage>
</organism>
<evidence type="ECO:0000313" key="1">
    <source>
        <dbReference type="EMBL" id="RQH28422.1"/>
    </source>
</evidence>
<reference evidence="1 2" key="1">
    <citation type="journal article" date="2018" name="ACS Chem. Biol.">
        <title>Ketoreductase domain dysfunction expands chemodiversity: malyngamide biosynthesis in the cyanobacterium Okeania hirsuta.</title>
        <authorList>
            <person name="Moss N.A."/>
            <person name="Leao T."/>
            <person name="Rankin M."/>
            <person name="McCullough T.M."/>
            <person name="Qu P."/>
            <person name="Korobeynikov A."/>
            <person name="Smith J.L."/>
            <person name="Gerwick L."/>
            <person name="Gerwick W.H."/>
        </authorList>
    </citation>
    <scope>NUCLEOTIDE SEQUENCE [LARGE SCALE GENOMIC DNA]</scope>
    <source>
        <strain evidence="1 2">PAB10Feb10-1</strain>
    </source>
</reference>
<gene>
    <name evidence="1" type="ORF">D5R40_25660</name>
</gene>
<accession>A0A3N6MWM5</accession>
<evidence type="ECO:0000313" key="2">
    <source>
        <dbReference type="Proteomes" id="UP000269154"/>
    </source>
</evidence>
<dbReference type="RefSeq" id="WP_124147510.1">
    <property type="nucleotide sequence ID" value="NZ_CAWOKI010000275.1"/>
</dbReference>
<keyword evidence="2" id="KW-1185">Reference proteome</keyword>
<name>A0A3N6MWM5_9CYAN</name>
<dbReference type="AlphaFoldDB" id="A0A3N6MWM5"/>
<dbReference type="Proteomes" id="UP000269154">
    <property type="component" value="Unassembled WGS sequence"/>
</dbReference>